<reference evidence="1" key="1">
    <citation type="submission" date="2016-11" db="EMBL/GenBank/DDBJ databases">
        <title>The genome of Nicotiana attenuata.</title>
        <authorList>
            <person name="Xu S."/>
            <person name="Brockmoeller T."/>
            <person name="Gaquerel E."/>
            <person name="Navarro A."/>
            <person name="Kuhl H."/>
            <person name="Gase K."/>
            <person name="Ling Z."/>
            <person name="Zhou W."/>
            <person name="Kreitzer C."/>
            <person name="Stanke M."/>
            <person name="Tang H."/>
            <person name="Lyons E."/>
            <person name="Pandey P."/>
            <person name="Pandey S.P."/>
            <person name="Timmermann B."/>
            <person name="Baldwin I.T."/>
        </authorList>
    </citation>
    <scope>NUCLEOTIDE SEQUENCE [LARGE SCALE GENOMIC DNA]</scope>
    <source>
        <strain evidence="1">UT</strain>
    </source>
</reference>
<protein>
    <submittedName>
        <fullName evidence="1">Uncharacterized protein</fullName>
    </submittedName>
</protein>
<dbReference type="Gramene" id="OIT22758">
    <property type="protein sequence ID" value="OIT22758"/>
    <property type="gene ID" value="A4A49_40789"/>
</dbReference>
<gene>
    <name evidence="1" type="ORF">A4A49_40789</name>
</gene>
<evidence type="ECO:0000313" key="2">
    <source>
        <dbReference type="Proteomes" id="UP000187609"/>
    </source>
</evidence>
<dbReference type="Proteomes" id="UP000187609">
    <property type="component" value="Unassembled WGS sequence"/>
</dbReference>
<sequence>MAPIAKIGDKVVEENSAGDEHKKDESCITNFPIPSWEDSHILSDDFLKAEDIEIDPFSNVNACDNQVYLVRHFHYLII</sequence>
<comment type="caution">
    <text evidence="1">The sequence shown here is derived from an EMBL/GenBank/DDBJ whole genome shotgun (WGS) entry which is preliminary data.</text>
</comment>
<evidence type="ECO:0000313" key="1">
    <source>
        <dbReference type="EMBL" id="OIT22758.1"/>
    </source>
</evidence>
<dbReference type="EMBL" id="MJEQ01003523">
    <property type="protein sequence ID" value="OIT22758.1"/>
    <property type="molecule type" value="Genomic_DNA"/>
</dbReference>
<proteinExistence type="predicted"/>
<name>A0A1J6K0A8_NICAT</name>
<dbReference type="STRING" id="49451.A0A1J6K0A8"/>
<keyword evidence="2" id="KW-1185">Reference proteome</keyword>
<accession>A0A1J6K0A8</accession>
<dbReference type="AlphaFoldDB" id="A0A1J6K0A8"/>
<organism evidence="1 2">
    <name type="scientific">Nicotiana attenuata</name>
    <name type="common">Coyote tobacco</name>
    <dbReference type="NCBI Taxonomy" id="49451"/>
    <lineage>
        <taxon>Eukaryota</taxon>
        <taxon>Viridiplantae</taxon>
        <taxon>Streptophyta</taxon>
        <taxon>Embryophyta</taxon>
        <taxon>Tracheophyta</taxon>
        <taxon>Spermatophyta</taxon>
        <taxon>Magnoliopsida</taxon>
        <taxon>eudicotyledons</taxon>
        <taxon>Gunneridae</taxon>
        <taxon>Pentapetalae</taxon>
        <taxon>asterids</taxon>
        <taxon>lamiids</taxon>
        <taxon>Solanales</taxon>
        <taxon>Solanaceae</taxon>
        <taxon>Nicotianoideae</taxon>
        <taxon>Nicotianeae</taxon>
        <taxon>Nicotiana</taxon>
    </lineage>
</organism>